<protein>
    <submittedName>
        <fullName evidence="4">Thioredoxin fold domain-containing protein</fullName>
    </submittedName>
</protein>
<dbReference type="InterPro" id="IPR017937">
    <property type="entry name" value="Thioredoxin_CS"/>
</dbReference>
<accession>A0ABV3ZEE5</accession>
<comment type="caution">
    <text evidence="4">The sequence shown here is derived from an EMBL/GenBank/DDBJ whole genome shotgun (WGS) entry which is preliminary data.</text>
</comment>
<feature type="signal peptide" evidence="2">
    <location>
        <begin position="1"/>
        <end position="17"/>
    </location>
</feature>
<evidence type="ECO:0000256" key="2">
    <source>
        <dbReference type="SAM" id="SignalP"/>
    </source>
</evidence>
<name>A0ABV3ZEE5_9BACT</name>
<gene>
    <name evidence="4" type="ORF">QTN47_04695</name>
</gene>
<reference evidence="4 5" key="1">
    <citation type="submission" date="2023-07" db="EMBL/GenBank/DDBJ databases">
        <authorList>
            <person name="Lian W.-H."/>
        </authorList>
    </citation>
    <scope>NUCLEOTIDE SEQUENCE [LARGE SCALE GENOMIC DNA]</scope>
    <source>
        <strain evidence="4 5">SYSU DXS3180</strain>
    </source>
</reference>
<dbReference type="PROSITE" id="PS51352">
    <property type="entry name" value="THIOREDOXIN_2"/>
    <property type="match status" value="1"/>
</dbReference>
<evidence type="ECO:0000313" key="4">
    <source>
        <dbReference type="EMBL" id="MEX6686779.1"/>
    </source>
</evidence>
<dbReference type="SUPFAM" id="SSF48452">
    <property type="entry name" value="TPR-like"/>
    <property type="match status" value="1"/>
</dbReference>
<proteinExistence type="predicted"/>
<evidence type="ECO:0000259" key="3">
    <source>
        <dbReference type="PROSITE" id="PS51352"/>
    </source>
</evidence>
<dbReference type="Gene3D" id="3.40.30.10">
    <property type="entry name" value="Glutaredoxin"/>
    <property type="match status" value="1"/>
</dbReference>
<keyword evidence="5" id="KW-1185">Reference proteome</keyword>
<keyword evidence="1" id="KW-0676">Redox-active center</keyword>
<feature type="chain" id="PRO_5045532847" evidence="2">
    <location>
        <begin position="18"/>
        <end position="409"/>
    </location>
</feature>
<feature type="domain" description="Thioredoxin" evidence="3">
    <location>
        <begin position="7"/>
        <end position="148"/>
    </location>
</feature>
<dbReference type="CDD" id="cd02947">
    <property type="entry name" value="TRX_family"/>
    <property type="match status" value="1"/>
</dbReference>
<dbReference type="Proteomes" id="UP001560573">
    <property type="component" value="Unassembled WGS sequence"/>
</dbReference>
<dbReference type="InterPro" id="IPR011990">
    <property type="entry name" value="TPR-like_helical_dom_sf"/>
</dbReference>
<dbReference type="Pfam" id="PF13098">
    <property type="entry name" value="Thioredoxin_2"/>
    <property type="match status" value="1"/>
</dbReference>
<dbReference type="PROSITE" id="PS00194">
    <property type="entry name" value="THIOREDOXIN_1"/>
    <property type="match status" value="1"/>
</dbReference>
<dbReference type="InterPro" id="IPR050620">
    <property type="entry name" value="Thioredoxin_H-type-like"/>
</dbReference>
<sequence>MKQLFIFLLSLPFVCLAQEKGIHFEHGNSWKQILAKAKAENKYIFMDCFTTWCGPCRYMTNTVFPQEKVGDYFNANFINVKVQLDTTASDNEEIKKWYADGHDIMTKYKIQAFPTFLFFAPNGTLVHRMVGGGEADQFIQRASNALDPSKQYYTLLKNFENGAKNPESIKSVAYAAMEAFDRDKARMLANAYLKTQQDLYTKDNIQFLRDFTNSIKDTGFTIFLYHPEKVNNILGKGRAESVVNRVIFREEATPLLFNKTVQDSAWTKLNELISQRYQDKAPEILAYIRVTFYRIKGDWANYQTSITEYVSKYGDKITIEDLNEYAWSVFQNCKDEACLRQALEWSKQTFKDKDVAMYIDTYANLLYKLGRKDEAIEWQKKAVAAAGPDQKQYSETLKKMEGDVKTWND</sequence>
<dbReference type="RefSeq" id="WP_369328174.1">
    <property type="nucleotide sequence ID" value="NZ_JAULBC010000001.1"/>
</dbReference>
<evidence type="ECO:0000256" key="1">
    <source>
        <dbReference type="ARBA" id="ARBA00023284"/>
    </source>
</evidence>
<dbReference type="PANTHER" id="PTHR10438:SF468">
    <property type="entry name" value="THIOREDOXIN-1-RELATED"/>
    <property type="match status" value="1"/>
</dbReference>
<dbReference type="Gene3D" id="1.25.40.10">
    <property type="entry name" value="Tetratricopeptide repeat domain"/>
    <property type="match status" value="1"/>
</dbReference>
<dbReference type="InterPro" id="IPR013766">
    <property type="entry name" value="Thioredoxin_domain"/>
</dbReference>
<dbReference type="InterPro" id="IPR012336">
    <property type="entry name" value="Thioredoxin-like_fold"/>
</dbReference>
<dbReference type="PANTHER" id="PTHR10438">
    <property type="entry name" value="THIOREDOXIN"/>
    <property type="match status" value="1"/>
</dbReference>
<organism evidence="4 5">
    <name type="scientific">Danxiaibacter flavus</name>
    <dbReference type="NCBI Taxonomy" id="3049108"/>
    <lineage>
        <taxon>Bacteria</taxon>
        <taxon>Pseudomonadati</taxon>
        <taxon>Bacteroidota</taxon>
        <taxon>Chitinophagia</taxon>
        <taxon>Chitinophagales</taxon>
        <taxon>Chitinophagaceae</taxon>
        <taxon>Danxiaibacter</taxon>
    </lineage>
</organism>
<dbReference type="InterPro" id="IPR036249">
    <property type="entry name" value="Thioredoxin-like_sf"/>
</dbReference>
<keyword evidence="2" id="KW-0732">Signal</keyword>
<dbReference type="EMBL" id="JAULBC010000001">
    <property type="protein sequence ID" value="MEX6686779.1"/>
    <property type="molecule type" value="Genomic_DNA"/>
</dbReference>
<evidence type="ECO:0000313" key="5">
    <source>
        <dbReference type="Proteomes" id="UP001560573"/>
    </source>
</evidence>
<dbReference type="SUPFAM" id="SSF52833">
    <property type="entry name" value="Thioredoxin-like"/>
    <property type="match status" value="1"/>
</dbReference>